<keyword evidence="1" id="KW-0732">Signal</keyword>
<sequence>MQPWTVTFLLALAGTAIAMPAVEPAVEPAVDVADTHGSIVARGFTDCCTWGAGCFCLDSGGTRRAMDWTTYCTGAPTCERSKVPPQLRGSSS</sequence>
<organism evidence="2 3">
    <name type="scientific">Ceratocystis lukuohia</name>
    <dbReference type="NCBI Taxonomy" id="2019550"/>
    <lineage>
        <taxon>Eukaryota</taxon>
        <taxon>Fungi</taxon>
        <taxon>Dikarya</taxon>
        <taxon>Ascomycota</taxon>
        <taxon>Pezizomycotina</taxon>
        <taxon>Sordariomycetes</taxon>
        <taxon>Hypocreomycetidae</taxon>
        <taxon>Microascales</taxon>
        <taxon>Ceratocystidaceae</taxon>
        <taxon>Ceratocystis</taxon>
    </lineage>
</organism>
<keyword evidence="3" id="KW-1185">Reference proteome</keyword>
<reference evidence="2 3" key="1">
    <citation type="submission" date="2020-05" db="EMBL/GenBank/DDBJ databases">
        <title>Ceratocystis lukuohia genome.</title>
        <authorList>
            <person name="Harrington T.C."/>
            <person name="Kim K."/>
            <person name="Mayers C.G."/>
        </authorList>
    </citation>
    <scope>NUCLEOTIDE SEQUENCE [LARGE SCALE GENOMIC DNA]</scope>
    <source>
        <strain evidence="2 3">C4212</strain>
    </source>
</reference>
<accession>A0ABR4MG56</accession>
<gene>
    <name evidence="2" type="ORF">HOO65_050404</name>
</gene>
<dbReference type="EMBL" id="JABSNW010000005">
    <property type="protein sequence ID" value="KAL2887283.1"/>
    <property type="molecule type" value="Genomic_DNA"/>
</dbReference>
<evidence type="ECO:0000313" key="3">
    <source>
        <dbReference type="Proteomes" id="UP001610728"/>
    </source>
</evidence>
<comment type="caution">
    <text evidence="2">The sequence shown here is derived from an EMBL/GenBank/DDBJ whole genome shotgun (WGS) entry which is preliminary data.</text>
</comment>
<dbReference type="Proteomes" id="UP001610728">
    <property type="component" value="Unassembled WGS sequence"/>
</dbReference>
<proteinExistence type="predicted"/>
<feature type="chain" id="PRO_5045123840" evidence="1">
    <location>
        <begin position="19"/>
        <end position="92"/>
    </location>
</feature>
<protein>
    <submittedName>
        <fullName evidence="2">Uncharacterized protein</fullName>
    </submittedName>
</protein>
<feature type="signal peptide" evidence="1">
    <location>
        <begin position="1"/>
        <end position="18"/>
    </location>
</feature>
<evidence type="ECO:0000313" key="2">
    <source>
        <dbReference type="EMBL" id="KAL2887283.1"/>
    </source>
</evidence>
<name>A0ABR4MG56_9PEZI</name>
<dbReference type="RefSeq" id="XP_070858463.1">
    <property type="nucleotide sequence ID" value="XM_071000884.1"/>
</dbReference>
<evidence type="ECO:0000256" key="1">
    <source>
        <dbReference type="SAM" id="SignalP"/>
    </source>
</evidence>
<dbReference type="GeneID" id="98119016"/>